<dbReference type="PANTHER" id="PTHR15496:SF2">
    <property type="entry name" value="GENERAL TRANSCRIPTION FACTOR 3C POLYPEPTIDE 4"/>
    <property type="match status" value="1"/>
</dbReference>
<accession>A0A8X7TPV0</accession>
<keyword evidence="3" id="KW-1185">Reference proteome</keyword>
<dbReference type="AlphaFoldDB" id="A0A8X7TPV0"/>
<feature type="region of interest" description="Disordered" evidence="1">
    <location>
        <begin position="115"/>
        <end position="152"/>
    </location>
</feature>
<dbReference type="GO" id="GO:0004402">
    <property type="term" value="F:histone acetyltransferase activity"/>
    <property type="evidence" value="ECO:0007669"/>
    <property type="project" value="InterPro"/>
</dbReference>
<name>A0A8X7TPV0_BRACI</name>
<organism evidence="2 3">
    <name type="scientific">Brassica carinata</name>
    <name type="common">Ethiopian mustard</name>
    <name type="synonym">Abyssinian cabbage</name>
    <dbReference type="NCBI Taxonomy" id="52824"/>
    <lineage>
        <taxon>Eukaryota</taxon>
        <taxon>Viridiplantae</taxon>
        <taxon>Streptophyta</taxon>
        <taxon>Embryophyta</taxon>
        <taxon>Tracheophyta</taxon>
        <taxon>Spermatophyta</taxon>
        <taxon>Magnoliopsida</taxon>
        <taxon>eudicotyledons</taxon>
        <taxon>Gunneridae</taxon>
        <taxon>Pentapetalae</taxon>
        <taxon>rosids</taxon>
        <taxon>malvids</taxon>
        <taxon>Brassicales</taxon>
        <taxon>Brassicaceae</taxon>
        <taxon>Brassiceae</taxon>
        <taxon>Brassica</taxon>
    </lineage>
</organism>
<dbReference type="EMBL" id="JAAMPC010000017">
    <property type="protein sequence ID" value="KAG2247791.1"/>
    <property type="molecule type" value="Genomic_DNA"/>
</dbReference>
<dbReference type="Proteomes" id="UP000886595">
    <property type="component" value="Unassembled WGS sequence"/>
</dbReference>
<evidence type="ECO:0000313" key="2">
    <source>
        <dbReference type="EMBL" id="KAG2247791.1"/>
    </source>
</evidence>
<dbReference type="GO" id="GO:0006384">
    <property type="term" value="P:transcription initiation at RNA polymerase III promoter"/>
    <property type="evidence" value="ECO:0007669"/>
    <property type="project" value="InterPro"/>
</dbReference>
<reference evidence="2 3" key="1">
    <citation type="submission" date="2020-02" db="EMBL/GenBank/DDBJ databases">
        <authorList>
            <person name="Ma Q."/>
            <person name="Huang Y."/>
            <person name="Song X."/>
            <person name="Pei D."/>
        </authorList>
    </citation>
    <scope>NUCLEOTIDE SEQUENCE [LARGE SCALE GENOMIC DNA]</scope>
    <source>
        <strain evidence="2">Sxm20200214</strain>
        <tissue evidence="2">Leaf</tissue>
    </source>
</reference>
<evidence type="ECO:0000256" key="1">
    <source>
        <dbReference type="SAM" id="MobiDB-lite"/>
    </source>
</evidence>
<gene>
    <name evidence="2" type="ORF">Bca52824_087419</name>
</gene>
<dbReference type="OrthoDB" id="6021743at2759"/>
<dbReference type="PANTHER" id="PTHR15496">
    <property type="entry name" value="GENERAL TRANSCRIPTION FACTOR 3C POLYPEPTIDE 4 FAMILY"/>
    <property type="match status" value="1"/>
</dbReference>
<proteinExistence type="predicted"/>
<dbReference type="InterPro" id="IPR044230">
    <property type="entry name" value="GTF3C4"/>
</dbReference>
<comment type="caution">
    <text evidence="2">The sequence shown here is derived from an EMBL/GenBank/DDBJ whole genome shotgun (WGS) entry which is preliminary data.</text>
</comment>
<protein>
    <submittedName>
        <fullName evidence="2">Uncharacterized protein</fullName>
    </submittedName>
</protein>
<dbReference type="GO" id="GO:0000127">
    <property type="term" value="C:transcription factor TFIIIC complex"/>
    <property type="evidence" value="ECO:0007669"/>
    <property type="project" value="InterPro"/>
</dbReference>
<sequence length="152" mass="16481">MASRFQEASLVTSPSYPNAVAWSSENLIAVAAGHLVIILNPAFPSGPRGVISVPNAEPYQIGKVRYEDLFTGGLLPSSLKRERHPCVRSLSWSDLGMSQNYGCLLAVCSEFVTPSNEQETKDTAKIQGRSKQSEEAVIGETKTPKKQSSNLK</sequence>
<evidence type="ECO:0000313" key="3">
    <source>
        <dbReference type="Proteomes" id="UP000886595"/>
    </source>
</evidence>